<dbReference type="EMBL" id="JAUEPT010000043">
    <property type="protein sequence ID" value="KAK0438454.1"/>
    <property type="molecule type" value="Genomic_DNA"/>
</dbReference>
<dbReference type="Proteomes" id="UP001175226">
    <property type="component" value="Unassembled WGS sequence"/>
</dbReference>
<sequence length="155" mass="18023">ELDDLHAVVLSRESVAPYLNRVLRTVGLEAEERACFISYGHLFSQEFVHLTDRPKNNLSSLVAKSYVALVFVPQALYDRQAPLKIQPTPDVVTRILMLYKGVPATHIGRWRNAVKRAEESVQRWIDIIDLDVRRNDETLCRVWQWESLWYPSDEC</sequence>
<name>A0AA39MLV3_9AGAR</name>
<organism evidence="1 2">
    <name type="scientific">Armillaria borealis</name>
    <dbReference type="NCBI Taxonomy" id="47425"/>
    <lineage>
        <taxon>Eukaryota</taxon>
        <taxon>Fungi</taxon>
        <taxon>Dikarya</taxon>
        <taxon>Basidiomycota</taxon>
        <taxon>Agaricomycotina</taxon>
        <taxon>Agaricomycetes</taxon>
        <taxon>Agaricomycetidae</taxon>
        <taxon>Agaricales</taxon>
        <taxon>Marasmiineae</taxon>
        <taxon>Physalacriaceae</taxon>
        <taxon>Armillaria</taxon>
    </lineage>
</organism>
<evidence type="ECO:0000313" key="1">
    <source>
        <dbReference type="EMBL" id="KAK0438454.1"/>
    </source>
</evidence>
<feature type="non-terminal residue" evidence="1">
    <location>
        <position position="1"/>
    </location>
</feature>
<proteinExistence type="predicted"/>
<keyword evidence="2" id="KW-1185">Reference proteome</keyword>
<gene>
    <name evidence="1" type="ORF">EV421DRAFT_1714303</name>
</gene>
<protein>
    <submittedName>
        <fullName evidence="1">Uncharacterized protein</fullName>
    </submittedName>
</protein>
<accession>A0AA39MLV3</accession>
<evidence type="ECO:0000313" key="2">
    <source>
        <dbReference type="Proteomes" id="UP001175226"/>
    </source>
</evidence>
<comment type="caution">
    <text evidence="1">The sequence shown here is derived from an EMBL/GenBank/DDBJ whole genome shotgun (WGS) entry which is preliminary data.</text>
</comment>
<dbReference type="AlphaFoldDB" id="A0AA39MLV3"/>
<reference evidence="1" key="1">
    <citation type="submission" date="2023-06" db="EMBL/GenBank/DDBJ databases">
        <authorList>
            <consortium name="Lawrence Berkeley National Laboratory"/>
            <person name="Ahrendt S."/>
            <person name="Sahu N."/>
            <person name="Indic B."/>
            <person name="Wong-Bajracharya J."/>
            <person name="Merenyi Z."/>
            <person name="Ke H.-M."/>
            <person name="Monk M."/>
            <person name="Kocsube S."/>
            <person name="Drula E."/>
            <person name="Lipzen A."/>
            <person name="Balint B."/>
            <person name="Henrissat B."/>
            <person name="Andreopoulos B."/>
            <person name="Martin F.M."/>
            <person name="Harder C.B."/>
            <person name="Rigling D."/>
            <person name="Ford K.L."/>
            <person name="Foster G.D."/>
            <person name="Pangilinan J."/>
            <person name="Papanicolaou A."/>
            <person name="Barry K."/>
            <person name="LaButti K."/>
            <person name="Viragh M."/>
            <person name="Koriabine M."/>
            <person name="Yan M."/>
            <person name="Riley R."/>
            <person name="Champramary S."/>
            <person name="Plett K.L."/>
            <person name="Tsai I.J."/>
            <person name="Slot J."/>
            <person name="Sipos G."/>
            <person name="Plett J."/>
            <person name="Nagy L.G."/>
            <person name="Grigoriev I.V."/>
        </authorList>
    </citation>
    <scope>NUCLEOTIDE SEQUENCE</scope>
    <source>
        <strain evidence="1">FPL87.14</strain>
    </source>
</reference>